<evidence type="ECO:0000313" key="1">
    <source>
        <dbReference type="EMBL" id="KAK4540573.1"/>
    </source>
</evidence>
<sequence length="110" mass="12044">MAADNSPKRASKATVNRGKAYDSDKLKRVVEAAKQRAIATGKPHLAAAVQEIWLVSLHDERLTDLLEALLTQTATPEQTLVFQDYVRDAKMHLQMVQATTKLSLSGADGQ</sequence>
<protein>
    <submittedName>
        <fullName evidence="1">Uncharacterized protein</fullName>
    </submittedName>
</protein>
<dbReference type="AlphaFoldDB" id="A0AAV9J6X8"/>
<reference evidence="1 2" key="1">
    <citation type="submission" date="2021-11" db="EMBL/GenBank/DDBJ databases">
        <title>Black yeast isolated from Biological Soil Crust.</title>
        <authorList>
            <person name="Kurbessoian T."/>
        </authorList>
    </citation>
    <scope>NUCLEOTIDE SEQUENCE [LARGE SCALE GENOMIC DNA]</scope>
    <source>
        <strain evidence="1 2">CCFEE 5522</strain>
    </source>
</reference>
<accession>A0AAV9J6X8</accession>
<dbReference type="Proteomes" id="UP001324427">
    <property type="component" value="Unassembled WGS sequence"/>
</dbReference>
<gene>
    <name evidence="1" type="ORF">LTR36_009103</name>
</gene>
<proteinExistence type="predicted"/>
<organism evidence="1 2">
    <name type="scientific">Oleoguttula mirabilis</name>
    <dbReference type="NCBI Taxonomy" id="1507867"/>
    <lineage>
        <taxon>Eukaryota</taxon>
        <taxon>Fungi</taxon>
        <taxon>Dikarya</taxon>
        <taxon>Ascomycota</taxon>
        <taxon>Pezizomycotina</taxon>
        <taxon>Dothideomycetes</taxon>
        <taxon>Dothideomycetidae</taxon>
        <taxon>Mycosphaerellales</taxon>
        <taxon>Teratosphaeriaceae</taxon>
        <taxon>Oleoguttula</taxon>
    </lineage>
</organism>
<dbReference type="EMBL" id="JAVFHQ010000065">
    <property type="protein sequence ID" value="KAK4540573.1"/>
    <property type="molecule type" value="Genomic_DNA"/>
</dbReference>
<comment type="caution">
    <text evidence="1">The sequence shown here is derived from an EMBL/GenBank/DDBJ whole genome shotgun (WGS) entry which is preliminary data.</text>
</comment>
<name>A0AAV9J6X8_9PEZI</name>
<keyword evidence="2" id="KW-1185">Reference proteome</keyword>
<evidence type="ECO:0000313" key="2">
    <source>
        <dbReference type="Proteomes" id="UP001324427"/>
    </source>
</evidence>